<evidence type="ECO:0000256" key="11">
    <source>
        <dbReference type="ARBA" id="ARBA00023136"/>
    </source>
</evidence>
<evidence type="ECO:0000259" key="18">
    <source>
        <dbReference type="PROSITE" id="PS50253"/>
    </source>
</evidence>
<proteinExistence type="inferred from homology"/>
<dbReference type="Gene3D" id="1.20.120.80">
    <property type="entry name" value="Cytochrome c oxidase, subunit III, four-helix bundle"/>
    <property type="match status" value="1"/>
</dbReference>
<evidence type="ECO:0000313" key="19">
    <source>
        <dbReference type="EMBL" id="AJI20168.1"/>
    </source>
</evidence>
<comment type="function">
    <text evidence="12">Cytochrome bo(3) ubiquinol terminal oxidase is the component of the aerobic respiratory chain of E.coli that predominates when cells are grown at high aeration. Has proton pump activity across the membrane in addition to electron transfer, pumping 2 protons/electron.</text>
</comment>
<evidence type="ECO:0000256" key="2">
    <source>
        <dbReference type="ARBA" id="ARBA00010581"/>
    </source>
</evidence>
<keyword evidence="6" id="KW-1003">Cell membrane</keyword>
<keyword evidence="7 17" id="KW-0812">Transmembrane</keyword>
<dbReference type="InterPro" id="IPR024791">
    <property type="entry name" value="Cyt_c/ubiquinol_Oxase_su3"/>
</dbReference>
<feature type="domain" description="Heme-copper oxidase subunit III family profile" evidence="18">
    <location>
        <begin position="1"/>
        <end position="198"/>
    </location>
</feature>
<dbReference type="InterPro" id="IPR033946">
    <property type="entry name" value="Ubiquinol_oxase_su3_dom"/>
</dbReference>
<dbReference type="GO" id="GO:0004129">
    <property type="term" value="F:cytochrome-c oxidase activity"/>
    <property type="evidence" value="ECO:0007669"/>
    <property type="project" value="InterPro"/>
</dbReference>
<dbReference type="SUPFAM" id="SSF81452">
    <property type="entry name" value="Cytochrome c oxidase subunit III-like"/>
    <property type="match status" value="1"/>
</dbReference>
<dbReference type="AlphaFoldDB" id="A0A0B6AHS9"/>
<dbReference type="InterPro" id="IPR035973">
    <property type="entry name" value="Cyt_c_oxidase_su3-like_sf"/>
</dbReference>
<dbReference type="GeneID" id="93642218"/>
<evidence type="ECO:0000256" key="4">
    <source>
        <dbReference type="ARBA" id="ARBA00014687"/>
    </source>
</evidence>
<evidence type="ECO:0000313" key="20">
    <source>
        <dbReference type="Proteomes" id="UP000031829"/>
    </source>
</evidence>
<evidence type="ECO:0000256" key="5">
    <source>
        <dbReference type="ARBA" id="ARBA00022448"/>
    </source>
</evidence>
<evidence type="ECO:0000256" key="15">
    <source>
        <dbReference type="ARBA" id="ARBA00032189"/>
    </source>
</evidence>
<dbReference type="InterPro" id="IPR014206">
    <property type="entry name" value="Cyt_c_ubiqinol_oxidase_su3"/>
</dbReference>
<evidence type="ECO:0000256" key="13">
    <source>
        <dbReference type="ARBA" id="ARBA00030072"/>
    </source>
</evidence>
<keyword evidence="11" id="KW-0472">Membrane</keyword>
<dbReference type="PROSITE" id="PS50253">
    <property type="entry name" value="COX3"/>
    <property type="match status" value="1"/>
</dbReference>
<dbReference type="InterPro" id="IPR000298">
    <property type="entry name" value="Cyt_c_oxidase-like_su3"/>
</dbReference>
<evidence type="ECO:0000256" key="14">
    <source>
        <dbReference type="ARBA" id="ARBA00031884"/>
    </source>
</evidence>
<sequence>MAYATAHHEEHHDEHDEGIKVMGFWLFLVTDCILFGALFATYAVLVNHTAGGLTGKEFFEVPGFVSETFILLTSSFTSGLAVLSMHKGKIKPLIGWLIVTLLLGMCFVGLEIHEFQTMVHEGATISISAFFTAFYTLVSTHGLHVSVGIIWMISITIQLKRYGITSVTKRKVTIISLYWHFLDAVWIFLYTVVYLMGVM</sequence>
<gene>
    <name evidence="19" type="primary">cyoC</name>
    <name evidence="19" type="ORF">BG04_4203</name>
</gene>
<keyword evidence="8" id="KW-0249">Electron transport</keyword>
<evidence type="ECO:0000256" key="1">
    <source>
        <dbReference type="ARBA" id="ARBA00004651"/>
    </source>
</evidence>
<reference evidence="19 20" key="1">
    <citation type="journal article" date="2015" name="Genome Announc.">
        <title>Complete genome sequences for 35 biothreat assay-relevant bacillus species.</title>
        <authorList>
            <person name="Johnson S.L."/>
            <person name="Daligault H.E."/>
            <person name="Davenport K.W."/>
            <person name="Jaissle J."/>
            <person name="Frey K.G."/>
            <person name="Ladner J.T."/>
            <person name="Broomall S.M."/>
            <person name="Bishop-Lilly K.A."/>
            <person name="Bruce D.C."/>
            <person name="Gibbons H.S."/>
            <person name="Coyne S.R."/>
            <person name="Lo C.C."/>
            <person name="Meincke L."/>
            <person name="Munk A.C."/>
            <person name="Koroleva G.I."/>
            <person name="Rosenzweig C.N."/>
            <person name="Palacios G.F."/>
            <person name="Redden C.L."/>
            <person name="Minogue T.D."/>
            <person name="Chain P.S."/>
        </authorList>
    </citation>
    <scope>NUCLEOTIDE SEQUENCE [LARGE SCALE GENOMIC DNA]</scope>
    <source>
        <strain evidence="20">ATCC 14581 / DSM 32 / JCM 2506 / NBRC 15308 / NCIMB 9376 / NCTC 10342 / NRRL B-14308 / VKM B-512</strain>
    </source>
</reference>
<dbReference type="CDD" id="cd02863">
    <property type="entry name" value="Ubiquinol_oxidase_III"/>
    <property type="match status" value="1"/>
</dbReference>
<keyword evidence="9" id="KW-1133">Transmembrane helix</keyword>
<dbReference type="GO" id="GO:0009486">
    <property type="term" value="F:cytochrome bo3 ubiquinol oxidase activity"/>
    <property type="evidence" value="ECO:0007669"/>
    <property type="project" value="InterPro"/>
</dbReference>
<evidence type="ECO:0000256" key="10">
    <source>
        <dbReference type="ARBA" id="ARBA00023002"/>
    </source>
</evidence>
<name>A0A0B6AHS9_PRIM2</name>
<keyword evidence="10" id="KW-0560">Oxidoreductase</keyword>
<dbReference type="NCBIfam" id="TIGR02842">
    <property type="entry name" value="CyoC"/>
    <property type="match status" value="1"/>
</dbReference>
<dbReference type="InterPro" id="IPR013833">
    <property type="entry name" value="Cyt_c_oxidase_su3_a-hlx"/>
</dbReference>
<organism evidence="19 20">
    <name type="scientific">Priestia megaterium (strain ATCC 14581 / DSM 32 / CCUG 1817 / JCM 2506 / NBRC 15308 / NCIMB 9376 / NCTC 10342 / NRRL B-14308 / VKM B-512 / Ford 19)</name>
    <name type="common">Bacillus megaterium</name>
    <dbReference type="NCBI Taxonomy" id="1348623"/>
    <lineage>
        <taxon>Bacteria</taxon>
        <taxon>Bacillati</taxon>
        <taxon>Bacillota</taxon>
        <taxon>Bacilli</taxon>
        <taxon>Bacillales</taxon>
        <taxon>Bacillaceae</taxon>
        <taxon>Priestia</taxon>
    </lineage>
</organism>
<dbReference type="PANTHER" id="PTHR11403:SF2">
    <property type="entry name" value="CYTOCHROME BO(3) UBIQUINOL OXIDASE SUBUNIT 3"/>
    <property type="match status" value="1"/>
</dbReference>
<evidence type="ECO:0000256" key="7">
    <source>
        <dbReference type="ARBA" id="ARBA00022692"/>
    </source>
</evidence>
<dbReference type="PANTHER" id="PTHR11403">
    <property type="entry name" value="CYTOCHROME C OXIDASE SUBUNIT III"/>
    <property type="match status" value="1"/>
</dbReference>
<evidence type="ECO:0000256" key="17">
    <source>
        <dbReference type="RuleBase" id="RU003376"/>
    </source>
</evidence>
<protein>
    <recommendedName>
        <fullName evidence="4">Cytochrome bo(3) ubiquinol oxidase subunit 3</fullName>
    </recommendedName>
    <alternativeName>
        <fullName evidence="15">Cytochrome o ubiquinol oxidase subunit 3</fullName>
    </alternativeName>
    <alternativeName>
        <fullName evidence="13">Oxidase bo(3) subunit 3</fullName>
    </alternativeName>
    <alternativeName>
        <fullName evidence="16">Ubiquinol oxidase polypeptide III</fullName>
    </alternativeName>
    <alternativeName>
        <fullName evidence="14">Ubiquinol oxidase subunit 3</fullName>
    </alternativeName>
</protein>
<comment type="similarity">
    <text evidence="2 17">Belongs to the cytochrome c oxidase subunit 3 family.</text>
</comment>
<dbReference type="FunFam" id="1.20.120.80:FF:000001">
    <property type="entry name" value="Cytochrome (Ubi)quinol oxidase subunit III"/>
    <property type="match status" value="1"/>
</dbReference>
<comment type="subcellular location">
    <subcellularLocation>
        <location evidence="1 17">Cell membrane</location>
        <topology evidence="1 17">Multi-pass membrane protein</topology>
    </subcellularLocation>
</comment>
<dbReference type="HOGENOM" id="CLU_044071_3_0_9"/>
<comment type="subunit">
    <text evidence="3">Heterooctamer of two A chains, two B chains, two C chains and two D chains.</text>
</comment>
<dbReference type="GO" id="GO:0019646">
    <property type="term" value="P:aerobic electron transport chain"/>
    <property type="evidence" value="ECO:0007669"/>
    <property type="project" value="InterPro"/>
</dbReference>
<dbReference type="RefSeq" id="WP_034652833.1">
    <property type="nucleotide sequence ID" value="NZ_BCVB01000005.1"/>
</dbReference>
<dbReference type="KEGG" id="bmeg:BG04_4203"/>
<keyword evidence="5" id="KW-0813">Transport</keyword>
<evidence type="ECO:0000256" key="12">
    <source>
        <dbReference type="ARBA" id="ARBA00025694"/>
    </source>
</evidence>
<dbReference type="Proteomes" id="UP000031829">
    <property type="component" value="Chromosome"/>
</dbReference>
<evidence type="ECO:0000256" key="3">
    <source>
        <dbReference type="ARBA" id="ARBA00011700"/>
    </source>
</evidence>
<evidence type="ECO:0000256" key="8">
    <source>
        <dbReference type="ARBA" id="ARBA00022982"/>
    </source>
</evidence>
<evidence type="ECO:0000256" key="6">
    <source>
        <dbReference type="ARBA" id="ARBA00022475"/>
    </source>
</evidence>
<dbReference type="Pfam" id="PF00510">
    <property type="entry name" value="COX3"/>
    <property type="match status" value="1"/>
</dbReference>
<dbReference type="GO" id="GO:0005886">
    <property type="term" value="C:plasma membrane"/>
    <property type="evidence" value="ECO:0007669"/>
    <property type="project" value="UniProtKB-SubCell"/>
</dbReference>
<evidence type="ECO:0000256" key="16">
    <source>
        <dbReference type="ARBA" id="ARBA00032717"/>
    </source>
</evidence>
<accession>A0A0B6AHS9</accession>
<dbReference type="EMBL" id="CP009920">
    <property type="protein sequence ID" value="AJI20168.1"/>
    <property type="molecule type" value="Genomic_DNA"/>
</dbReference>
<evidence type="ECO:0000256" key="9">
    <source>
        <dbReference type="ARBA" id="ARBA00022989"/>
    </source>
</evidence>